<evidence type="ECO:0000256" key="1">
    <source>
        <dbReference type="SAM" id="SignalP"/>
    </source>
</evidence>
<feature type="chain" id="PRO_5030568040" description="Lipoprotein" evidence="1">
    <location>
        <begin position="23"/>
        <end position="233"/>
    </location>
</feature>
<dbReference type="EMBL" id="DSUJ01000008">
    <property type="protein sequence ID" value="HFI90272.1"/>
    <property type="molecule type" value="Genomic_DNA"/>
</dbReference>
<proteinExistence type="predicted"/>
<feature type="signal peptide" evidence="1">
    <location>
        <begin position="1"/>
        <end position="22"/>
    </location>
</feature>
<dbReference type="AlphaFoldDB" id="A0A7V3E6G5"/>
<evidence type="ECO:0000313" key="2">
    <source>
        <dbReference type="EMBL" id="HFI90272.1"/>
    </source>
</evidence>
<dbReference type="PROSITE" id="PS51257">
    <property type="entry name" value="PROKAR_LIPOPROTEIN"/>
    <property type="match status" value="1"/>
</dbReference>
<keyword evidence="1" id="KW-0732">Signal</keyword>
<name>A0A7V3E6G5_9BACT</name>
<gene>
    <name evidence="2" type="ORF">ENS31_01940</name>
</gene>
<comment type="caution">
    <text evidence="2">The sequence shown here is derived from an EMBL/GenBank/DDBJ whole genome shotgun (WGS) entry which is preliminary data.</text>
</comment>
<reference evidence="2" key="1">
    <citation type="journal article" date="2020" name="mSystems">
        <title>Genome- and Community-Level Interaction Insights into Carbon Utilization and Element Cycling Functions of Hydrothermarchaeota in Hydrothermal Sediment.</title>
        <authorList>
            <person name="Zhou Z."/>
            <person name="Liu Y."/>
            <person name="Xu W."/>
            <person name="Pan J."/>
            <person name="Luo Z.H."/>
            <person name="Li M."/>
        </authorList>
    </citation>
    <scope>NUCLEOTIDE SEQUENCE [LARGE SCALE GENOMIC DNA]</scope>
    <source>
        <strain evidence="2">SpSt-479</strain>
    </source>
</reference>
<protein>
    <recommendedName>
        <fullName evidence="3">Lipoprotein</fullName>
    </recommendedName>
</protein>
<organism evidence="2">
    <name type="scientific">Ignavibacterium album</name>
    <dbReference type="NCBI Taxonomy" id="591197"/>
    <lineage>
        <taxon>Bacteria</taxon>
        <taxon>Pseudomonadati</taxon>
        <taxon>Ignavibacteriota</taxon>
        <taxon>Ignavibacteria</taxon>
        <taxon>Ignavibacteriales</taxon>
        <taxon>Ignavibacteriaceae</taxon>
        <taxon>Ignavibacterium</taxon>
    </lineage>
</organism>
<accession>A0A7V3E6G5</accession>
<sequence length="233" mass="26401">MKNSYKKILQILLSLIIIFTYACSDSTDKESTDNKTKTTDFSKRYGVKSAIVEYVVTGSRSGTKTLYFDNWGMRQAEYTNSVLQIAGFSKNINLVNIMNDDSNIIIDLDKGTGTKTKNPVKKLIIELQNQKSFGEFGEQILLKSGAMKIGQEEFLDKECDIYEIKNAGTKIWIWKWIPLKTITKTGGIEISSVAKKIEVNVSIPVEKFKVPENVTLTEVDLDNIEDYLRQKSE</sequence>
<evidence type="ECO:0008006" key="3">
    <source>
        <dbReference type="Google" id="ProtNLM"/>
    </source>
</evidence>